<keyword evidence="3" id="KW-1185">Reference proteome</keyword>
<dbReference type="Proteomes" id="UP000248889">
    <property type="component" value="Unassembled WGS sequence"/>
</dbReference>
<keyword evidence="1" id="KW-1133">Transmembrane helix</keyword>
<name>A0A2X0J0T2_9ACTN</name>
<evidence type="ECO:0000256" key="1">
    <source>
        <dbReference type="SAM" id="Phobius"/>
    </source>
</evidence>
<protein>
    <submittedName>
        <fullName evidence="2">Uncharacterized protein</fullName>
    </submittedName>
</protein>
<dbReference type="RefSeq" id="WP_111502849.1">
    <property type="nucleotide sequence ID" value="NZ_QKYN01000077.1"/>
</dbReference>
<evidence type="ECO:0000313" key="3">
    <source>
        <dbReference type="Proteomes" id="UP000248889"/>
    </source>
</evidence>
<feature type="transmembrane region" description="Helical" evidence="1">
    <location>
        <begin position="50"/>
        <end position="68"/>
    </location>
</feature>
<gene>
    <name evidence="2" type="ORF">DN069_20420</name>
</gene>
<reference evidence="2 3" key="1">
    <citation type="submission" date="2018-06" db="EMBL/GenBank/DDBJ databases">
        <title>Streptacidiphilus pinicola sp. nov., isolated from pine grove soil.</title>
        <authorList>
            <person name="Roh S.G."/>
            <person name="Park S."/>
            <person name="Kim M.-K."/>
            <person name="Yun B.-R."/>
            <person name="Park J."/>
            <person name="Kim M.J."/>
            <person name="Kim Y.S."/>
            <person name="Kim S.B."/>
        </authorList>
    </citation>
    <scope>NUCLEOTIDE SEQUENCE [LARGE SCALE GENOMIC DNA]</scope>
    <source>
        <strain evidence="2 3">MMS16-CNU450</strain>
    </source>
</reference>
<sequence>MVSMIAGIAALLLVQLPLRLETAAVCFVLAVLGPDLSTVDVALFRLPDAIVLPAVVVLALVAASASAYRRPDLLARSPVASLASVCS</sequence>
<organism evidence="2 3">
    <name type="scientific">Streptacidiphilus pinicola</name>
    <dbReference type="NCBI Taxonomy" id="2219663"/>
    <lineage>
        <taxon>Bacteria</taxon>
        <taxon>Bacillati</taxon>
        <taxon>Actinomycetota</taxon>
        <taxon>Actinomycetes</taxon>
        <taxon>Kitasatosporales</taxon>
        <taxon>Streptomycetaceae</taxon>
        <taxon>Streptacidiphilus</taxon>
    </lineage>
</organism>
<keyword evidence="1" id="KW-0472">Membrane</keyword>
<keyword evidence="1" id="KW-0812">Transmembrane</keyword>
<dbReference type="EMBL" id="QKYN01000077">
    <property type="protein sequence ID" value="RAG83806.1"/>
    <property type="molecule type" value="Genomic_DNA"/>
</dbReference>
<accession>A0A2X0J0T2</accession>
<comment type="caution">
    <text evidence="2">The sequence shown here is derived from an EMBL/GenBank/DDBJ whole genome shotgun (WGS) entry which is preliminary data.</text>
</comment>
<proteinExistence type="predicted"/>
<dbReference type="AlphaFoldDB" id="A0A2X0J0T2"/>
<evidence type="ECO:0000313" key="2">
    <source>
        <dbReference type="EMBL" id="RAG83806.1"/>
    </source>
</evidence>